<dbReference type="GO" id="GO:0005829">
    <property type="term" value="C:cytosol"/>
    <property type="evidence" value="ECO:0007669"/>
    <property type="project" value="TreeGrafter"/>
</dbReference>
<evidence type="ECO:0000256" key="6">
    <source>
        <dbReference type="ARBA" id="ARBA00023141"/>
    </source>
</evidence>
<evidence type="ECO:0000256" key="5">
    <source>
        <dbReference type="ARBA" id="ARBA00022822"/>
    </source>
</evidence>
<dbReference type="OrthoDB" id="9806430at2"/>
<comment type="function">
    <text evidence="9">Catalyzes the transfer of the phosphoribosyl group of 5-phosphorylribose-1-pyrophosphate (PRPP) to anthranilate to yield N-(5'-phosphoribosyl)-anthranilate (PRA).</text>
</comment>
<dbReference type="NCBIfam" id="TIGR01245">
    <property type="entry name" value="trpD"/>
    <property type="match status" value="1"/>
</dbReference>
<evidence type="ECO:0000256" key="3">
    <source>
        <dbReference type="ARBA" id="ARBA00022676"/>
    </source>
</evidence>
<feature type="binding site" evidence="9">
    <location>
        <position position="97"/>
    </location>
    <ligand>
        <name>Mg(2+)</name>
        <dbReference type="ChEBI" id="CHEBI:18420"/>
        <label>1</label>
    </ligand>
</feature>
<dbReference type="InterPro" id="IPR035902">
    <property type="entry name" value="Nuc_phospho_transferase"/>
</dbReference>
<dbReference type="InterPro" id="IPR036320">
    <property type="entry name" value="Glycosyl_Trfase_fam3_N_dom_sf"/>
</dbReference>
<dbReference type="PANTHER" id="PTHR43285">
    <property type="entry name" value="ANTHRANILATE PHOSPHORIBOSYLTRANSFERASE"/>
    <property type="match status" value="1"/>
</dbReference>
<dbReference type="GO" id="GO:0000162">
    <property type="term" value="P:L-tryptophan biosynthetic process"/>
    <property type="evidence" value="ECO:0007669"/>
    <property type="project" value="UniProtKB-UniRule"/>
</dbReference>
<dbReference type="SUPFAM" id="SSF52418">
    <property type="entry name" value="Nucleoside phosphorylase/phosphoribosyltransferase catalytic domain"/>
    <property type="match status" value="1"/>
</dbReference>
<feature type="binding site" evidence="9">
    <location>
        <position position="231"/>
    </location>
    <ligand>
        <name>Mg(2+)</name>
        <dbReference type="ChEBI" id="CHEBI:18420"/>
        <label>2</label>
    </ligand>
</feature>
<keyword evidence="6 9" id="KW-0057">Aromatic amino acid biosynthesis</keyword>
<evidence type="ECO:0000256" key="7">
    <source>
        <dbReference type="ARBA" id="ARBA00052328"/>
    </source>
</evidence>
<evidence type="ECO:0000256" key="2">
    <source>
        <dbReference type="ARBA" id="ARBA00022605"/>
    </source>
</evidence>
<reference evidence="12 13" key="1">
    <citation type="submission" date="2017-03" db="EMBL/GenBank/DDBJ databases">
        <authorList>
            <person name="Afonso C.L."/>
            <person name="Miller P.J."/>
            <person name="Scott M.A."/>
            <person name="Spackman E."/>
            <person name="Goraichik I."/>
            <person name="Dimitrov K.M."/>
            <person name="Suarez D.L."/>
            <person name="Swayne D.E."/>
        </authorList>
    </citation>
    <scope>NUCLEOTIDE SEQUENCE [LARGE SCALE GENOMIC DNA]</scope>
    <source>
        <strain evidence="12 13">CECT 7691</strain>
    </source>
</reference>
<dbReference type="PANTHER" id="PTHR43285:SF2">
    <property type="entry name" value="ANTHRANILATE PHOSPHORIBOSYLTRANSFERASE"/>
    <property type="match status" value="1"/>
</dbReference>
<evidence type="ECO:0000313" key="12">
    <source>
        <dbReference type="EMBL" id="SLN54286.1"/>
    </source>
</evidence>
<feature type="binding site" evidence="9">
    <location>
        <position position="231"/>
    </location>
    <ligand>
        <name>Mg(2+)</name>
        <dbReference type="ChEBI" id="CHEBI:18420"/>
        <label>1</label>
    </ligand>
</feature>
<feature type="domain" description="Glycosyl transferase family 3 N-terminal" evidence="11">
    <location>
        <begin position="11"/>
        <end position="71"/>
    </location>
</feature>
<dbReference type="InterPro" id="IPR000312">
    <property type="entry name" value="Glycosyl_Trfase_fam3"/>
</dbReference>
<dbReference type="Gene3D" id="1.20.970.10">
    <property type="entry name" value="Transferase, Pyrimidine Nucleoside Phosphorylase, Chain C"/>
    <property type="match status" value="1"/>
</dbReference>
<dbReference type="Pfam" id="PF00591">
    <property type="entry name" value="Glycos_transf_3"/>
    <property type="match status" value="1"/>
</dbReference>
<feature type="binding site" evidence="9">
    <location>
        <position position="85"/>
    </location>
    <ligand>
        <name>5-phospho-alpha-D-ribose 1-diphosphate</name>
        <dbReference type="ChEBI" id="CHEBI:58017"/>
    </ligand>
</feature>
<evidence type="ECO:0000259" key="10">
    <source>
        <dbReference type="Pfam" id="PF00591"/>
    </source>
</evidence>
<comment type="caution">
    <text evidence="9">Lacks conserved residue(s) required for the propagation of feature annotation.</text>
</comment>
<dbReference type="RefSeq" id="WP_085883668.1">
    <property type="nucleotide sequence ID" value="NZ_FWFR01000002.1"/>
</dbReference>
<evidence type="ECO:0000256" key="9">
    <source>
        <dbReference type="HAMAP-Rule" id="MF_00211"/>
    </source>
</evidence>
<organism evidence="12 13">
    <name type="scientific">Oceanibacterium hippocampi</name>
    <dbReference type="NCBI Taxonomy" id="745714"/>
    <lineage>
        <taxon>Bacteria</taxon>
        <taxon>Pseudomonadati</taxon>
        <taxon>Pseudomonadota</taxon>
        <taxon>Alphaproteobacteria</taxon>
        <taxon>Sneathiellales</taxon>
        <taxon>Sneathiellaceae</taxon>
        <taxon>Oceanibacterium</taxon>
    </lineage>
</organism>
<feature type="binding site" evidence="9">
    <location>
        <position position="116"/>
    </location>
    <ligand>
        <name>anthranilate</name>
        <dbReference type="ChEBI" id="CHEBI:16567"/>
        <label>1</label>
    </ligand>
</feature>
<evidence type="ECO:0000256" key="1">
    <source>
        <dbReference type="ARBA" id="ARBA00004907"/>
    </source>
</evidence>
<feature type="binding site" evidence="9">
    <location>
        <position position="85"/>
    </location>
    <ligand>
        <name>anthranilate</name>
        <dbReference type="ChEBI" id="CHEBI:16567"/>
        <label>1</label>
    </ligand>
</feature>
<name>A0A1Y5T596_9PROT</name>
<dbReference type="EC" id="2.4.2.18" evidence="9"/>
<dbReference type="UniPathway" id="UPA00035">
    <property type="reaction ID" value="UER00041"/>
</dbReference>
<dbReference type="Proteomes" id="UP000193200">
    <property type="component" value="Unassembled WGS sequence"/>
</dbReference>
<feature type="binding site" evidence="9">
    <location>
        <position position="171"/>
    </location>
    <ligand>
        <name>anthranilate</name>
        <dbReference type="ChEBI" id="CHEBI:16567"/>
        <label>2</label>
    </ligand>
</feature>
<evidence type="ECO:0000313" key="13">
    <source>
        <dbReference type="Proteomes" id="UP000193200"/>
    </source>
</evidence>
<comment type="subunit">
    <text evidence="9">Homodimer.</text>
</comment>
<comment type="pathway">
    <text evidence="1 9">Amino-acid biosynthesis; L-tryptophan biosynthesis; L-tryptophan from chorismate: step 2/5.</text>
</comment>
<keyword evidence="9" id="KW-0479">Metal-binding</keyword>
<dbReference type="GO" id="GO:0004048">
    <property type="term" value="F:anthranilate phosphoribosyltransferase activity"/>
    <property type="evidence" value="ECO:0007669"/>
    <property type="project" value="UniProtKB-UniRule"/>
</dbReference>
<keyword evidence="2 9" id="KW-0028">Amino-acid biosynthesis</keyword>
<comment type="catalytic activity">
    <reaction evidence="7 9">
        <text>N-(5-phospho-beta-D-ribosyl)anthranilate + diphosphate = 5-phospho-alpha-D-ribose 1-diphosphate + anthranilate</text>
        <dbReference type="Rhea" id="RHEA:11768"/>
        <dbReference type="ChEBI" id="CHEBI:16567"/>
        <dbReference type="ChEBI" id="CHEBI:18277"/>
        <dbReference type="ChEBI" id="CHEBI:33019"/>
        <dbReference type="ChEBI" id="CHEBI:58017"/>
        <dbReference type="EC" id="2.4.2.18"/>
    </reaction>
</comment>
<gene>
    <name evidence="9 12" type="primary">trpD</name>
    <name evidence="12" type="ORF">OCH7691_02296</name>
</gene>
<evidence type="ECO:0000256" key="4">
    <source>
        <dbReference type="ARBA" id="ARBA00022679"/>
    </source>
</evidence>
<dbReference type="FunCoup" id="A0A1Y5T596">
    <property type="interactions" value="455"/>
</dbReference>
<dbReference type="InterPro" id="IPR005940">
    <property type="entry name" value="Anthranilate_Pribosyl_Tfrase"/>
</dbReference>
<dbReference type="Pfam" id="PF02885">
    <property type="entry name" value="Glycos_trans_3N"/>
    <property type="match status" value="1"/>
</dbReference>
<dbReference type="GO" id="GO:0000287">
    <property type="term" value="F:magnesium ion binding"/>
    <property type="evidence" value="ECO:0007669"/>
    <property type="project" value="UniProtKB-UniRule"/>
</dbReference>
<feature type="binding site" evidence="9">
    <location>
        <position position="230"/>
    </location>
    <ligand>
        <name>Mg(2+)</name>
        <dbReference type="ChEBI" id="CHEBI:18420"/>
        <label>2</label>
    </ligand>
</feature>
<feature type="binding site" evidence="9">
    <location>
        <begin position="113"/>
        <end position="121"/>
    </location>
    <ligand>
        <name>5-phospho-alpha-D-ribose 1-diphosphate</name>
        <dbReference type="ChEBI" id="CHEBI:58017"/>
    </ligand>
</feature>
<dbReference type="Gene3D" id="3.40.1030.10">
    <property type="entry name" value="Nucleoside phosphorylase/phosphoribosyltransferase catalytic domain"/>
    <property type="match status" value="1"/>
</dbReference>
<dbReference type="AlphaFoldDB" id="A0A1Y5T596"/>
<feature type="binding site" evidence="9">
    <location>
        <position position="125"/>
    </location>
    <ligand>
        <name>5-phospho-alpha-D-ribose 1-diphosphate</name>
        <dbReference type="ChEBI" id="CHEBI:58017"/>
    </ligand>
</feature>
<dbReference type="EMBL" id="FWFR01000002">
    <property type="protein sequence ID" value="SLN54286.1"/>
    <property type="molecule type" value="Genomic_DNA"/>
</dbReference>
<keyword evidence="5 9" id="KW-0822">Tryptophan biosynthesis</keyword>
<accession>A0A1Y5T596</accession>
<dbReference type="InParanoid" id="A0A1Y5T596"/>
<feature type="domain" description="Glycosyl transferase family 3" evidence="10">
    <location>
        <begin position="83"/>
        <end position="329"/>
    </location>
</feature>
<keyword evidence="13" id="KW-1185">Reference proteome</keyword>
<keyword evidence="3 9" id="KW-0328">Glycosyltransferase</keyword>
<evidence type="ECO:0000256" key="8">
    <source>
        <dbReference type="ARBA" id="ARBA00061188"/>
    </source>
</evidence>
<comment type="cofactor">
    <cofactor evidence="9">
        <name>Mg(2+)</name>
        <dbReference type="ChEBI" id="CHEBI:18420"/>
    </cofactor>
    <text evidence="9">Binds 2 magnesium ions per monomer.</text>
</comment>
<dbReference type="InterPro" id="IPR017459">
    <property type="entry name" value="Glycosyl_Trfase_fam3_N_dom"/>
</dbReference>
<dbReference type="SUPFAM" id="SSF47648">
    <property type="entry name" value="Nucleoside phosphorylase/phosphoribosyltransferase N-terminal domain"/>
    <property type="match status" value="1"/>
</dbReference>
<sequence length="345" mass="35818">MSSTADDFKGLLGHIAGGAPLTLDQARAAFEVIMSGDATPSQMGAFLMGLRVRGETIDELTGGTMVLREKALYIEAPAGAVCLAGTGGDNFGTLNISTAASIVLAGCGVPVAKHGNRAMSSKSGSSDVLTALGVDIDCDMALIERSMREAGIGFLMAPRHHGAMRHVAGTRVELGTRTIFNLLGVMSNPAGVKRQLIGVFDRRWLEPMAKTLKALGAEHVWILHGSDGMDELTTTGPTHVVELKDGVIRAFDVSPEDVGLRRGRIEDLKGGNADHNAAAIRRLLEGEPGPFRDIVIYTAGAATMIGGKAASHAEGVKAAEMAIDSGKALAALDNLVRITNSGAAG</sequence>
<dbReference type="HAMAP" id="MF_00211">
    <property type="entry name" value="TrpD"/>
    <property type="match status" value="1"/>
</dbReference>
<feature type="binding site" evidence="9">
    <location>
        <begin position="88"/>
        <end position="89"/>
    </location>
    <ligand>
        <name>5-phospho-alpha-D-ribose 1-diphosphate</name>
        <dbReference type="ChEBI" id="CHEBI:58017"/>
    </ligand>
</feature>
<feature type="binding site" evidence="9">
    <location>
        <begin position="95"/>
        <end position="98"/>
    </location>
    <ligand>
        <name>5-phospho-alpha-D-ribose 1-diphosphate</name>
        <dbReference type="ChEBI" id="CHEBI:58017"/>
    </ligand>
</feature>
<protein>
    <recommendedName>
        <fullName evidence="9">Anthranilate phosphoribosyltransferase</fullName>
        <ecNumber evidence="9">2.4.2.18</ecNumber>
    </recommendedName>
</protein>
<comment type="similarity">
    <text evidence="8">In the C-terminal section; belongs to the anthranilate phosphoribosyltransferase family.</text>
</comment>
<keyword evidence="4 9" id="KW-0808">Transferase</keyword>
<proteinExistence type="inferred from homology"/>
<keyword evidence="9" id="KW-0460">Magnesium</keyword>
<dbReference type="FunFam" id="3.40.1030.10:FF:000002">
    <property type="entry name" value="Anthranilate phosphoribosyltransferase"/>
    <property type="match status" value="1"/>
</dbReference>
<comment type="similarity">
    <text evidence="9">Belongs to the anthranilate phosphoribosyltransferase family.</text>
</comment>
<evidence type="ECO:0000259" key="11">
    <source>
        <dbReference type="Pfam" id="PF02885"/>
    </source>
</evidence>
<feature type="binding site" evidence="9">
    <location>
        <position position="93"/>
    </location>
    <ligand>
        <name>5-phospho-alpha-D-ribose 1-diphosphate</name>
        <dbReference type="ChEBI" id="CHEBI:58017"/>
    </ligand>
</feature>